<sequence length="88" mass="10322">MEKGVFQGKTHKIRIRKPFLLPKKEKIVCPFCGNTEEFYEIVENATFYIYYMQTEMGTLEPLEEEAEVLGPVRFYCGVCHSDITHLKK</sequence>
<dbReference type="AlphaFoldDB" id="A0A2N7PK83"/>
<name>A0A2N7PK83_9BACT</name>
<dbReference type="EMBL" id="PNIE01000032">
    <property type="protein sequence ID" value="PMP63537.1"/>
    <property type="molecule type" value="Genomic_DNA"/>
</dbReference>
<protein>
    <submittedName>
        <fullName evidence="1">Uncharacterized protein</fullName>
    </submittedName>
</protein>
<organism evidence="1 2">
    <name type="scientific">Caldimicrobium thiodismutans</name>
    <dbReference type="NCBI Taxonomy" id="1653476"/>
    <lineage>
        <taxon>Bacteria</taxon>
        <taxon>Pseudomonadati</taxon>
        <taxon>Thermodesulfobacteriota</taxon>
        <taxon>Thermodesulfobacteria</taxon>
        <taxon>Thermodesulfobacteriales</taxon>
        <taxon>Thermodesulfobacteriaceae</taxon>
        <taxon>Caldimicrobium</taxon>
    </lineage>
</organism>
<reference evidence="1 2" key="1">
    <citation type="submission" date="2018-01" db="EMBL/GenBank/DDBJ databases">
        <title>Metagenomic assembled genomes from two thermal pools in the Uzon Caldera, Kamchatka, Russia.</title>
        <authorList>
            <person name="Wilkins L."/>
            <person name="Ettinger C."/>
        </authorList>
    </citation>
    <scope>NUCLEOTIDE SEQUENCE [LARGE SCALE GENOMIC DNA]</scope>
    <source>
        <strain evidence="1">ZAV-15</strain>
    </source>
</reference>
<dbReference type="Proteomes" id="UP000235731">
    <property type="component" value="Unassembled WGS sequence"/>
</dbReference>
<evidence type="ECO:0000313" key="1">
    <source>
        <dbReference type="EMBL" id="PMP63537.1"/>
    </source>
</evidence>
<gene>
    <name evidence="1" type="ORF">C0197_02460</name>
</gene>
<proteinExistence type="predicted"/>
<evidence type="ECO:0000313" key="2">
    <source>
        <dbReference type="Proteomes" id="UP000235731"/>
    </source>
</evidence>
<comment type="caution">
    <text evidence="1">The sequence shown here is derived from an EMBL/GenBank/DDBJ whole genome shotgun (WGS) entry which is preliminary data.</text>
</comment>
<accession>A0A2N7PK83</accession>